<evidence type="ECO:0000313" key="3">
    <source>
        <dbReference type="EMBL" id="EXI81420.1"/>
    </source>
</evidence>
<comment type="caution">
    <text evidence="3">The sequence shown here is derived from an EMBL/GenBank/DDBJ whole genome shotgun (WGS) entry which is preliminary data.</text>
</comment>
<dbReference type="GO" id="GO:0016853">
    <property type="term" value="F:isomerase activity"/>
    <property type="evidence" value="ECO:0007669"/>
    <property type="project" value="UniProtKB-KW"/>
</dbReference>
<dbReference type="STRING" id="1454003.AW10_01152"/>
<evidence type="ECO:0000256" key="2">
    <source>
        <dbReference type="ARBA" id="ARBA00023235"/>
    </source>
</evidence>
<dbReference type="EMBL" id="JEMX01000022">
    <property type="protein sequence ID" value="EXI81420.1"/>
    <property type="molecule type" value="Genomic_DNA"/>
</dbReference>
<accession>A0A011PX34</accession>
<evidence type="ECO:0008006" key="5">
    <source>
        <dbReference type="Google" id="ProtNLM"/>
    </source>
</evidence>
<dbReference type="Proteomes" id="UP000021816">
    <property type="component" value="Unassembled WGS sequence"/>
</dbReference>
<gene>
    <name evidence="3" type="ORF">AW10_01152</name>
</gene>
<protein>
    <recommendedName>
        <fullName evidence="5">HEAT repeat domain-containing protein</fullName>
    </recommendedName>
</protein>
<reference evidence="3 4" key="1">
    <citation type="submission" date="2014-02" db="EMBL/GenBank/DDBJ databases">
        <title>Expanding our view of genomic diversity in Candidatus Accumulibacter clades.</title>
        <authorList>
            <person name="Skennerton C.T."/>
            <person name="Barr J.J."/>
            <person name="Slater F.R."/>
            <person name="Bond P.L."/>
            <person name="Tyson G.W."/>
        </authorList>
    </citation>
    <scope>NUCLEOTIDE SEQUENCE [LARGE SCALE GENOMIC DNA]</scope>
    <source>
        <strain evidence="4">BA-92</strain>
    </source>
</reference>
<proteinExistence type="inferred from homology"/>
<dbReference type="InterPro" id="IPR003719">
    <property type="entry name" value="Phenazine_PhzF-like"/>
</dbReference>
<evidence type="ECO:0000256" key="1">
    <source>
        <dbReference type="ARBA" id="ARBA00008270"/>
    </source>
</evidence>
<dbReference type="Pfam" id="PF02567">
    <property type="entry name" value="PhzC-PhzF"/>
    <property type="match status" value="1"/>
</dbReference>
<organism evidence="3 4">
    <name type="scientific">Candidatus Accumulibacter appositus</name>
    <dbReference type="NCBI Taxonomy" id="1454003"/>
    <lineage>
        <taxon>Bacteria</taxon>
        <taxon>Pseudomonadati</taxon>
        <taxon>Pseudomonadota</taxon>
        <taxon>Betaproteobacteria</taxon>
        <taxon>Candidatus Accumulibacter</taxon>
    </lineage>
</organism>
<dbReference type="GO" id="GO:0005737">
    <property type="term" value="C:cytoplasm"/>
    <property type="evidence" value="ECO:0007669"/>
    <property type="project" value="TreeGrafter"/>
</dbReference>
<keyword evidence="2" id="KW-0413">Isomerase</keyword>
<name>A0A011PX34_9PROT</name>
<dbReference type="PANTHER" id="PTHR13774">
    <property type="entry name" value="PHENAZINE BIOSYNTHESIS PROTEIN"/>
    <property type="match status" value="1"/>
</dbReference>
<comment type="similarity">
    <text evidence="1">Belongs to the PhzF family.</text>
</comment>
<dbReference type="PANTHER" id="PTHR13774:SF17">
    <property type="entry name" value="PHENAZINE BIOSYNTHESIS-LIKE DOMAIN-CONTAINING PROTEIN"/>
    <property type="match status" value="1"/>
</dbReference>
<evidence type="ECO:0000313" key="4">
    <source>
        <dbReference type="Proteomes" id="UP000021816"/>
    </source>
</evidence>
<dbReference type="AlphaFoldDB" id="A0A011PX34"/>
<dbReference type="Gene3D" id="3.10.310.10">
    <property type="entry name" value="Diaminopimelate Epimerase, Chain A, domain 1"/>
    <property type="match status" value="1"/>
</dbReference>
<sequence>MNDTESGPAADKIGHPVTAVDLCGHATLATAHVIFEHLAHARPQITSVTRSGNLHVRRQACKSLSRMGDRDAGGENQLEAVAMFEQALQA</sequence>
<dbReference type="SUPFAM" id="SSF54506">
    <property type="entry name" value="Diaminopimelate epimerase-like"/>
    <property type="match status" value="1"/>
</dbReference>